<feature type="compositionally biased region" description="Low complexity" evidence="1">
    <location>
        <begin position="181"/>
        <end position="193"/>
    </location>
</feature>
<sequence length="723" mass="78880">MSSSTGGTPGIAGGLKRLAEFNKALTALPAKASEKQIQDMCALAMEMPDEAYDVVLAITNDIKNVGNRAGAAQQQRIKTVISLVDTLLKAKPPGGRSNKGSSSVDNSYRIYILKSIDDIFVAALKRADQSTHSWLERVLERWKEQGNALLPERILNRLTAMHGNVKPQVKSILKGSGGGSSTHPSSNRSSSSSAATTGKEGKPFAKEIALAERELDLIGMIQSKSFKNSKDRKDAMKIHEVRLAATRLKEGKRKEASKTLSDAKKKYAHMVEVWKNKQAEAMKANEAAAATSSSSLTEEEEEVVDTAMEEIPESTTEVAGSTSSDEGGDHREVGHEEGKVAETRKLAAAAAASGKKNQGLSQKALAHIQVPHKFRLLHSMGDPSTSGLLDLYFNMPVQCGTCALRFAIRQDLLDHHDAHYLKTTMLQRRVKQVEQEYRGWNEAVNDWFDNKGTPMLGRDICKSLIDAATKAAAAAEGGEDTASTAATETKSSEGQVKEEEEVENKNGDANSRRGFVSDAVRLEEMLWHASPYDPVKTKCLECGDELEEEWADEPVDMPVFKDTVVVPVGSSVPVHFLWPGMASEDGIESKDKKTAAAAAEGDPQPLTVDAAMASARDDYRMHNTLYFHRGCWIGNPLLREREYQKKLLLVEAHQPLSSLADAEEEKATMMELDGGVEVEGVANTRIIVEEGVEAPEGGGATEEQKALEMRRSQLATHGRRKRF</sequence>
<gene>
    <name evidence="3" type="ORF">Pmar_PMAR022509</name>
</gene>
<organism evidence="4">
    <name type="scientific">Perkinsus marinus (strain ATCC 50983 / TXsc)</name>
    <dbReference type="NCBI Taxonomy" id="423536"/>
    <lineage>
        <taxon>Eukaryota</taxon>
        <taxon>Sar</taxon>
        <taxon>Alveolata</taxon>
        <taxon>Perkinsozoa</taxon>
        <taxon>Perkinsea</taxon>
        <taxon>Perkinsida</taxon>
        <taxon>Perkinsidae</taxon>
        <taxon>Perkinsus</taxon>
    </lineage>
</organism>
<name>C5KNG2_PERM5</name>
<evidence type="ECO:0000256" key="1">
    <source>
        <dbReference type="SAM" id="MobiDB-lite"/>
    </source>
</evidence>
<keyword evidence="4" id="KW-1185">Reference proteome</keyword>
<dbReference type="OMA" id="MEMPDEA"/>
<feature type="compositionally biased region" description="Basic and acidic residues" evidence="1">
    <location>
        <begin position="327"/>
        <end position="341"/>
    </location>
</feature>
<dbReference type="EMBL" id="GG674604">
    <property type="protein sequence ID" value="EER13977.1"/>
    <property type="molecule type" value="Genomic_DNA"/>
</dbReference>
<dbReference type="Gene3D" id="1.25.40.90">
    <property type="match status" value="1"/>
</dbReference>
<proteinExistence type="predicted"/>
<feature type="region of interest" description="Disordered" evidence="1">
    <location>
        <begin position="308"/>
        <end position="341"/>
    </location>
</feature>
<feature type="region of interest" description="Disordered" evidence="1">
    <location>
        <begin position="170"/>
        <end position="201"/>
    </location>
</feature>
<feature type="domain" description="C2H2-type" evidence="2">
    <location>
        <begin position="399"/>
        <end position="419"/>
    </location>
</feature>
<dbReference type="RefSeq" id="XP_002782182.1">
    <property type="nucleotide sequence ID" value="XM_002782136.1"/>
</dbReference>
<dbReference type="Proteomes" id="UP000007800">
    <property type="component" value="Unassembled WGS sequence"/>
</dbReference>
<feature type="region of interest" description="Disordered" evidence="1">
    <location>
        <begin position="476"/>
        <end position="511"/>
    </location>
</feature>
<dbReference type="SUPFAM" id="SSF48464">
    <property type="entry name" value="ENTH/VHS domain"/>
    <property type="match status" value="1"/>
</dbReference>
<dbReference type="AlphaFoldDB" id="C5KNG2"/>
<feature type="compositionally biased region" description="Low complexity" evidence="1">
    <location>
        <begin position="476"/>
        <end position="494"/>
    </location>
</feature>
<dbReference type="GeneID" id="9059692"/>
<evidence type="ECO:0000259" key="2">
    <source>
        <dbReference type="PROSITE" id="PS00028"/>
    </source>
</evidence>
<dbReference type="OrthoDB" id="439950at2759"/>
<dbReference type="InterPro" id="IPR008942">
    <property type="entry name" value="ENTH_VHS"/>
</dbReference>
<reference evidence="3 4" key="1">
    <citation type="submission" date="2008-07" db="EMBL/GenBank/DDBJ databases">
        <authorList>
            <person name="El-Sayed N."/>
            <person name="Caler E."/>
            <person name="Inman J."/>
            <person name="Amedeo P."/>
            <person name="Hass B."/>
            <person name="Wortman J."/>
        </authorList>
    </citation>
    <scope>NUCLEOTIDE SEQUENCE [LARGE SCALE GENOMIC DNA]</scope>
    <source>
        <strain evidence="4">ATCC 50983 / TXsc</strain>
    </source>
</reference>
<protein>
    <recommendedName>
        <fullName evidence="2">C2H2-type domain-containing protein</fullName>
    </recommendedName>
</protein>
<feature type="compositionally biased region" description="Low complexity" evidence="1">
    <location>
        <begin position="284"/>
        <end position="296"/>
    </location>
</feature>
<evidence type="ECO:0000313" key="3">
    <source>
        <dbReference type="EMBL" id="EER13977.1"/>
    </source>
</evidence>
<feature type="compositionally biased region" description="Polar residues" evidence="1">
    <location>
        <begin position="313"/>
        <end position="325"/>
    </location>
</feature>
<accession>C5KNG2</accession>
<dbReference type="PROSITE" id="PS00028">
    <property type="entry name" value="ZINC_FINGER_C2H2_1"/>
    <property type="match status" value="1"/>
</dbReference>
<dbReference type="InParanoid" id="C5KNG2"/>
<feature type="region of interest" description="Disordered" evidence="1">
    <location>
        <begin position="692"/>
        <end position="723"/>
    </location>
</feature>
<feature type="compositionally biased region" description="Basic and acidic residues" evidence="1">
    <location>
        <begin position="702"/>
        <end position="711"/>
    </location>
</feature>
<feature type="region of interest" description="Disordered" evidence="1">
    <location>
        <begin position="284"/>
        <end position="303"/>
    </location>
</feature>
<dbReference type="InterPro" id="IPR013087">
    <property type="entry name" value="Znf_C2H2_type"/>
</dbReference>
<evidence type="ECO:0000313" key="4">
    <source>
        <dbReference type="Proteomes" id="UP000007800"/>
    </source>
</evidence>